<organism evidence="1 2">
    <name type="scientific">Rhizobium leguminosarum</name>
    <dbReference type="NCBI Taxonomy" id="384"/>
    <lineage>
        <taxon>Bacteria</taxon>
        <taxon>Pseudomonadati</taxon>
        <taxon>Pseudomonadota</taxon>
        <taxon>Alphaproteobacteria</taxon>
        <taxon>Hyphomicrobiales</taxon>
        <taxon>Rhizobiaceae</taxon>
        <taxon>Rhizobium/Agrobacterium group</taxon>
        <taxon>Rhizobium</taxon>
    </lineage>
</organism>
<dbReference type="RefSeq" id="WP_065280750.1">
    <property type="nucleotide sequence ID" value="NZ_CP016286.1"/>
</dbReference>
<sequence length="123" mass="13214">MNSNENPKGVGAPIGLKLERNNFSMSITENVASRQLTVGLAVGQTAVAADKIVRHLKACGSPIVRSWRGFLYVPNRHPARVNAAELASVVESHCTVTKNGEAIDIPDKLVRALAASSVWEVIR</sequence>
<evidence type="ECO:0000313" key="2">
    <source>
        <dbReference type="Proteomes" id="UP000092691"/>
    </source>
</evidence>
<gene>
    <name evidence="1" type="ORF">BA011_12815</name>
</gene>
<name>A0A1B1C9V8_RHILE</name>
<accession>A0A1B1C9V8</accession>
<evidence type="ECO:0000313" key="1">
    <source>
        <dbReference type="EMBL" id="ANP86520.1"/>
    </source>
</evidence>
<dbReference type="AlphaFoldDB" id="A0A1B1C9V8"/>
<reference evidence="1 2" key="1">
    <citation type="submission" date="2016-06" db="EMBL/GenBank/DDBJ databases">
        <title>Microsymbionts genomes from the relict species Vavilovia formosa.</title>
        <authorList>
            <person name="Chirak E."/>
            <person name="Kimeklis A."/>
            <person name="Andronov E."/>
        </authorList>
    </citation>
    <scope>NUCLEOTIDE SEQUENCE [LARGE SCALE GENOMIC DNA]</scope>
    <source>
        <strain evidence="1 2">Vaf10</strain>
    </source>
</reference>
<proteinExistence type="predicted"/>
<dbReference type="EMBL" id="CP016286">
    <property type="protein sequence ID" value="ANP86520.1"/>
    <property type="molecule type" value="Genomic_DNA"/>
</dbReference>
<protein>
    <submittedName>
        <fullName evidence="1">Uncharacterized protein</fullName>
    </submittedName>
</protein>
<dbReference type="Proteomes" id="UP000092691">
    <property type="component" value="Chromosome"/>
</dbReference>